<proteinExistence type="predicted"/>
<keyword evidence="2" id="KW-1185">Reference proteome</keyword>
<reference evidence="1" key="2">
    <citation type="submission" date="2020-09" db="EMBL/GenBank/DDBJ databases">
        <authorList>
            <person name="Sun Q."/>
            <person name="Zhou Y."/>
        </authorList>
    </citation>
    <scope>NUCLEOTIDE SEQUENCE</scope>
    <source>
        <strain evidence="1">CGMCC 4.7312</strain>
    </source>
</reference>
<gene>
    <name evidence="1" type="ORF">GCM10011608_50250</name>
</gene>
<dbReference type="EMBL" id="BMNB01000030">
    <property type="protein sequence ID" value="GGM59137.1"/>
    <property type="molecule type" value="Genomic_DNA"/>
</dbReference>
<dbReference type="Proteomes" id="UP000608890">
    <property type="component" value="Unassembled WGS sequence"/>
</dbReference>
<name>A0A917U7Z5_9ACTN</name>
<sequence length="108" mass="11750">MRLTGGLGHHKAALSRRFEAELDYHSVGSAGIAGSRRRAAGQLLEPVESLVESLGQVGDHVLASPRWHDAVDLIGHLEERHGAVVCRNFHIVGHLRALAYRWTSGCPV</sequence>
<protein>
    <submittedName>
        <fullName evidence="1">Uncharacterized protein</fullName>
    </submittedName>
</protein>
<evidence type="ECO:0000313" key="2">
    <source>
        <dbReference type="Proteomes" id="UP000608890"/>
    </source>
</evidence>
<reference evidence="1" key="1">
    <citation type="journal article" date="2014" name="Int. J. Syst. Evol. Microbiol.">
        <title>Complete genome sequence of Corynebacterium casei LMG S-19264T (=DSM 44701T), isolated from a smear-ripened cheese.</title>
        <authorList>
            <consortium name="US DOE Joint Genome Institute (JGI-PGF)"/>
            <person name="Walter F."/>
            <person name="Albersmeier A."/>
            <person name="Kalinowski J."/>
            <person name="Ruckert C."/>
        </authorList>
    </citation>
    <scope>NUCLEOTIDE SEQUENCE</scope>
    <source>
        <strain evidence="1">CGMCC 4.7312</strain>
    </source>
</reference>
<organism evidence="1 2">
    <name type="scientific">Micromonospora sonchi</name>
    <dbReference type="NCBI Taxonomy" id="1763543"/>
    <lineage>
        <taxon>Bacteria</taxon>
        <taxon>Bacillati</taxon>
        <taxon>Actinomycetota</taxon>
        <taxon>Actinomycetes</taxon>
        <taxon>Micromonosporales</taxon>
        <taxon>Micromonosporaceae</taxon>
        <taxon>Micromonospora</taxon>
    </lineage>
</organism>
<evidence type="ECO:0000313" key="1">
    <source>
        <dbReference type="EMBL" id="GGM59137.1"/>
    </source>
</evidence>
<accession>A0A917U7Z5</accession>
<dbReference type="AlphaFoldDB" id="A0A917U7Z5"/>
<comment type="caution">
    <text evidence="1">The sequence shown here is derived from an EMBL/GenBank/DDBJ whole genome shotgun (WGS) entry which is preliminary data.</text>
</comment>